<feature type="transmembrane region" description="Helical" evidence="1">
    <location>
        <begin position="463"/>
        <end position="485"/>
    </location>
</feature>
<gene>
    <name evidence="2" type="ORF">E0F26_08495</name>
</gene>
<feature type="transmembrane region" description="Helical" evidence="1">
    <location>
        <begin position="363"/>
        <end position="384"/>
    </location>
</feature>
<dbReference type="Gene3D" id="3.30.70.1320">
    <property type="entry name" value="Multidrug efflux transporter AcrB pore domain like"/>
    <property type="match status" value="1"/>
</dbReference>
<proteinExistence type="predicted"/>
<sequence length="1041" mass="112953">MIATSLYQNGRYLALLILSIIVVGVTSYSSLGRQEDPSITPFVASVQTFYPGASPARVESLVTKPLEDALREHPDVKEIDSTSINGVSSIIIEADYYLSRADIKRVWSELRGKVDRVAADLPDGATKPVFDDDLFTSFVKIVAVSTDEGVDISPSLLRREALRLADAARKVPQTRRVKHYGLPDEEINVEIDGTALSTLGLSIEDVARTLSLADARVPAGKLAAPTTALTIEVSGDFDNVEAVRETFIKSDRDNLTGLRISDIATVSKSESDPPSRLALSNGRRSVLLAVEMKEGYQVDRYSAAFDAFLEAYRADAAEGLSIETTYDQSGYTEARLAGVASNIVAGITIVVAVLFITLGWRAALIVAVSLPLCTLLSMLVLNYLNVPIHQLSLTGLVVALGLLVDGSIVVTDEVRKNLLRGDDPLEALQKAVNRMTVPLVSATATTVLAFTPMAILEGPSGDFLGSLATCVIVMLIMSLLLALTVTPALGGRLLPGALSENPTWWRSGIVLPRTKDLFAASIDWSLKYPMASVLLAASIPLLGFASVSTLTEQFFPGTDRDQLYLRVEMPKSAGIESTLELVRKLDDDLKAEPLIRRVDWSVGESPPAFYYNLRSNKRNAPDWAEGMVLTRDENQTNALIRRLQKDFDRKYPLAQILVLGIDQGPPVDAPLEVILYGPNTHTLRVLGEQFRQRLQELPDITHTKLSISPAAPKVEFELDDEKLRRLGLERSQIASLVDGYLRGRFGGAVIEDTEQLPVRTKLERDTWQKSDTLLDLQIPLPGQPGKPRFVPLSALGGLNIVPDDAPIGRRGGERINQIQAFLTRGVLPEEALKLLRKSLKEDPIPLPNGYRYSFGGDSGERADVVNDLIGPVGLVISLLLATIMLTFNSWRLTALAFGVLTCAFGLSFLALALFRYPLGIMALVGVVGSIGVAINACIIILTSFQQSSAAASGDKRAMRDEVIDSSRHIISTTLTTFGGFLPLILEGSQFWPPFAMAIAGGVLLSTIISFYLVPPAYVLLGSPRDNRIERAQAKASKGAFA</sequence>
<dbReference type="PRINTS" id="PR00702">
    <property type="entry name" value="ACRIFLAVINRP"/>
</dbReference>
<feature type="transmembrane region" description="Helical" evidence="1">
    <location>
        <begin position="390"/>
        <end position="410"/>
    </location>
</feature>
<feature type="transmembrane region" description="Helical" evidence="1">
    <location>
        <begin position="920"/>
        <end position="944"/>
    </location>
</feature>
<dbReference type="InterPro" id="IPR001036">
    <property type="entry name" value="Acrflvin-R"/>
</dbReference>
<feature type="transmembrane region" description="Helical" evidence="1">
    <location>
        <begin position="531"/>
        <end position="550"/>
    </location>
</feature>
<feature type="transmembrane region" description="Helical" evidence="1">
    <location>
        <begin position="12"/>
        <end position="31"/>
    </location>
</feature>
<dbReference type="Gene3D" id="3.30.2090.10">
    <property type="entry name" value="Multidrug efflux transporter AcrB TolC docking domain, DN and DC subdomains"/>
    <property type="match status" value="2"/>
</dbReference>
<dbReference type="PANTHER" id="PTHR32063">
    <property type="match status" value="1"/>
</dbReference>
<dbReference type="EMBL" id="CP036501">
    <property type="protein sequence ID" value="UZP74772.1"/>
    <property type="molecule type" value="Genomic_DNA"/>
</dbReference>
<keyword evidence="1" id="KW-1133">Transmembrane helix</keyword>
<dbReference type="PANTHER" id="PTHR32063:SF18">
    <property type="entry name" value="CATION EFFLUX SYSTEM PROTEIN"/>
    <property type="match status" value="1"/>
</dbReference>
<dbReference type="InterPro" id="IPR027463">
    <property type="entry name" value="AcrB_DN_DC_subdom"/>
</dbReference>
<keyword evidence="3" id="KW-1185">Reference proteome</keyword>
<dbReference type="Gene3D" id="3.30.70.1440">
    <property type="entry name" value="Multidrug efflux transporter AcrB pore domain"/>
    <property type="match status" value="1"/>
</dbReference>
<dbReference type="SUPFAM" id="SSF82714">
    <property type="entry name" value="Multidrug efflux transporter AcrB TolC docking domain, DN and DC subdomains"/>
    <property type="match status" value="2"/>
</dbReference>
<dbReference type="Proteomes" id="UP001317963">
    <property type="component" value="Chromosome"/>
</dbReference>
<feature type="transmembrane region" description="Helical" evidence="1">
    <location>
        <begin position="431"/>
        <end position="451"/>
    </location>
</feature>
<organism evidence="2 3">
    <name type="scientific">Candidatus Paraluminiphilus aquimaris</name>
    <dbReference type="NCBI Taxonomy" id="2518994"/>
    <lineage>
        <taxon>Bacteria</taxon>
        <taxon>Pseudomonadati</taxon>
        <taxon>Pseudomonadota</taxon>
        <taxon>Gammaproteobacteria</taxon>
        <taxon>Cellvibrionales</taxon>
        <taxon>Halieaceae</taxon>
        <taxon>Candidatus Paraluminiphilus</taxon>
    </lineage>
</organism>
<feature type="transmembrane region" description="Helical" evidence="1">
    <location>
        <begin position="868"/>
        <end position="887"/>
    </location>
</feature>
<dbReference type="SUPFAM" id="SSF82866">
    <property type="entry name" value="Multidrug efflux transporter AcrB transmembrane domain"/>
    <property type="match status" value="2"/>
</dbReference>
<feature type="transmembrane region" description="Helical" evidence="1">
    <location>
        <begin position="894"/>
        <end position="914"/>
    </location>
</feature>
<dbReference type="RefSeq" id="WP_279241231.1">
    <property type="nucleotide sequence ID" value="NZ_CP036501.1"/>
</dbReference>
<feature type="transmembrane region" description="Helical" evidence="1">
    <location>
        <begin position="336"/>
        <end position="356"/>
    </location>
</feature>
<dbReference type="Gene3D" id="3.30.70.1430">
    <property type="entry name" value="Multidrug efflux transporter AcrB pore domain"/>
    <property type="match status" value="2"/>
</dbReference>
<accession>A0ABY6Q677</accession>
<evidence type="ECO:0000313" key="3">
    <source>
        <dbReference type="Proteomes" id="UP001317963"/>
    </source>
</evidence>
<evidence type="ECO:0000313" key="2">
    <source>
        <dbReference type="EMBL" id="UZP74772.1"/>
    </source>
</evidence>
<reference evidence="2 3" key="1">
    <citation type="submission" date="2019-02" db="EMBL/GenBank/DDBJ databases">
        <title>Halieaceae_genomes.</title>
        <authorList>
            <person name="Li S.-H."/>
        </authorList>
    </citation>
    <scope>NUCLEOTIDE SEQUENCE [LARGE SCALE GENOMIC DNA]</scope>
    <source>
        <strain evidence="2 3">JH123</strain>
    </source>
</reference>
<keyword evidence="1" id="KW-0472">Membrane</keyword>
<evidence type="ECO:0000256" key="1">
    <source>
        <dbReference type="SAM" id="Phobius"/>
    </source>
</evidence>
<feature type="transmembrane region" description="Helical" evidence="1">
    <location>
        <begin position="997"/>
        <end position="1020"/>
    </location>
</feature>
<protein>
    <submittedName>
        <fullName evidence="2">Efflux RND transporter permease subunit</fullName>
    </submittedName>
</protein>
<keyword evidence="1" id="KW-0812">Transmembrane</keyword>
<name>A0ABY6Q677_9GAMM</name>
<dbReference type="SUPFAM" id="SSF82693">
    <property type="entry name" value="Multidrug efflux transporter AcrB pore domain, PN1, PN2, PC1 and PC2 subdomains"/>
    <property type="match status" value="2"/>
</dbReference>
<dbReference type="Pfam" id="PF00873">
    <property type="entry name" value="ACR_tran"/>
    <property type="match status" value="1"/>
</dbReference>
<dbReference type="Gene3D" id="1.20.1640.10">
    <property type="entry name" value="Multidrug efflux transporter AcrB transmembrane domain"/>
    <property type="match status" value="2"/>
</dbReference>